<comment type="caution">
    <text evidence="1">The sequence shown here is derived from an EMBL/GenBank/DDBJ whole genome shotgun (WGS) entry which is preliminary data.</text>
</comment>
<keyword evidence="2" id="KW-1185">Reference proteome</keyword>
<reference evidence="1 2" key="1">
    <citation type="journal article" date="2018" name="Environ. Microbiol.">
        <title>Novel energy conservation strategies and behaviour of Pelotomaculum schinkii driving syntrophic propionate catabolism.</title>
        <authorList>
            <person name="Hidalgo-Ahumada C.A.P."/>
            <person name="Nobu M.K."/>
            <person name="Narihiro T."/>
            <person name="Tamaki H."/>
            <person name="Liu W.T."/>
            <person name="Kamagata Y."/>
            <person name="Stams A.J.M."/>
            <person name="Imachi H."/>
            <person name="Sousa D.Z."/>
        </authorList>
    </citation>
    <scope>NUCLEOTIDE SEQUENCE [LARGE SCALE GENOMIC DNA]</scope>
    <source>
        <strain evidence="1 2">HH</strain>
    </source>
</reference>
<organism evidence="1 2">
    <name type="scientific">Pelotomaculum schinkii</name>
    <dbReference type="NCBI Taxonomy" id="78350"/>
    <lineage>
        <taxon>Bacteria</taxon>
        <taxon>Bacillati</taxon>
        <taxon>Bacillota</taxon>
        <taxon>Clostridia</taxon>
        <taxon>Eubacteriales</taxon>
        <taxon>Desulfotomaculaceae</taxon>
        <taxon>Pelotomaculum</taxon>
    </lineage>
</organism>
<evidence type="ECO:0000313" key="2">
    <source>
        <dbReference type="Proteomes" id="UP000298324"/>
    </source>
</evidence>
<dbReference type="Proteomes" id="UP000298324">
    <property type="component" value="Unassembled WGS sequence"/>
</dbReference>
<accession>A0A4Y7RH61</accession>
<dbReference type="EMBL" id="QFGA01000001">
    <property type="protein sequence ID" value="TEB08123.1"/>
    <property type="molecule type" value="Genomic_DNA"/>
</dbReference>
<gene>
    <name evidence="1" type="ORF">Psch_01678</name>
</gene>
<sequence>MWDVGGKQGDGSFASKFGSKRTVPLLPKSSLSSDILETGESNDVKYVYQFVTPQCAFSLVVCD</sequence>
<dbReference type="AlphaFoldDB" id="A0A4Y7RH61"/>
<protein>
    <submittedName>
        <fullName evidence="1">Uncharacterized protein</fullName>
    </submittedName>
</protein>
<name>A0A4Y7RH61_9FIRM</name>
<evidence type="ECO:0000313" key="1">
    <source>
        <dbReference type="EMBL" id="TEB08123.1"/>
    </source>
</evidence>
<proteinExistence type="predicted"/>